<feature type="compositionally biased region" description="Gly residues" evidence="1">
    <location>
        <begin position="677"/>
        <end position="707"/>
    </location>
</feature>
<reference evidence="2 3" key="1">
    <citation type="journal article" date="2019" name="Int. J. Syst. Evol. Microbiol.">
        <title>The Global Catalogue of Microorganisms (GCM) 10K type strain sequencing project: providing services to taxonomists for standard genome sequencing and annotation.</title>
        <authorList>
            <consortium name="The Broad Institute Genomics Platform"/>
            <consortium name="The Broad Institute Genome Sequencing Center for Infectious Disease"/>
            <person name="Wu L."/>
            <person name="Ma J."/>
        </authorList>
    </citation>
    <scope>NUCLEOTIDE SEQUENCE [LARGE SCALE GENOMIC DNA]</scope>
    <source>
        <strain evidence="2 3">JCM 4542</strain>
    </source>
</reference>
<gene>
    <name evidence="2" type="ORF">GCM10010315_18190</name>
</gene>
<protein>
    <recommendedName>
        <fullName evidence="4">Tox-REase-5 domain-containing protein</fullName>
    </recommendedName>
</protein>
<keyword evidence="3" id="KW-1185">Reference proteome</keyword>
<comment type="caution">
    <text evidence="2">The sequence shown here is derived from an EMBL/GenBank/DDBJ whole genome shotgun (WGS) entry which is preliminary data.</text>
</comment>
<accession>A0ABN3TRN2</accession>
<evidence type="ECO:0008006" key="4">
    <source>
        <dbReference type="Google" id="ProtNLM"/>
    </source>
</evidence>
<feature type="compositionally biased region" description="Low complexity" evidence="1">
    <location>
        <begin position="667"/>
        <end position="676"/>
    </location>
</feature>
<evidence type="ECO:0000313" key="2">
    <source>
        <dbReference type="EMBL" id="GAA2713149.1"/>
    </source>
</evidence>
<proteinExistence type="predicted"/>
<sequence>MIDLSKIPTYTGNLESLETHASTLKTTASNIRGTGKDVHSAFQALGPSFDTPHTEQLLQTTAPVRDKADDFAKKLETVSGALSTFATTAKPLVEKMNRLRSEAEAFVKENKGDGDWKKDQKKVDKNEHLVHEVGATWAAFQAAERDAANKITALVKDGTHFVVDDGSHKAGMYGFKAEDVAKADETPWGTVDKREYTGWRAAWEWTKDNVGGALKGFFVDGVWGSIKGLGNMVGFGGWDKFKETWKGIGDIGGGISAYIMTPYEWVMDKTFGPTDHSDTDRQKAALRNFGKSMVAWDEWGKDPSRAFGTVLFNAVTLGSGTALKLGRAGEAGRLAAGAKVLTTVGRIGEIADPMTYVGKAAGVTKIKVGDFFNGLKESQSGLSDLGRSLPDAKGVHPGDISVPPVHEPNLTGPGNPAPPHTGDAHPAGTPATPPHGGDSRPAPAASGGAPSTPPHAGDSRPVPAASGEKPSVPPHGGDAHPAPSHEGATPSTPSHGGETPATPPHSGETPSHPAHSGEGAANPGEKPSTPTHSGETTPAGKPDPNGMPYTDAKGNHRVLGGDGVIRDEHGQPVKDTDAPKEPHKSDLPNIPAHEKVPAHETVPAKEPAKVLEGAGGPSHVEHAGGHPDSPEPVNMHHPSDGAHPSGGGADHGPNTTPHTGGGHVSDHPTTGNPGSHGPSGGSGGGGGSLPPHHGGGSGHGSGHGGGDTPSHEPSSGGEHTGQEPSSGAGDHEPGQGTGNGEQHNGNVEDQHAADSEPQQTAETEKPGGSEPSAPAGDRVNEPLPELTPEERAAHWGHLEEVEKRAPEDFEHLKHDPDHRGEISDSSMDEARVGLDLREQGRLPADIRRPAEADMGEFYSESTGKYYDIKGLHSFWPPFNNVRNPALLAKPFPGAYNPAKLASRQKWIDTFTEQIVENKRIVVVDVRNANQAAIDSVKEIVESHGWGDHVIWYP</sequence>
<feature type="compositionally biased region" description="Low complexity" evidence="1">
    <location>
        <begin position="424"/>
        <end position="456"/>
    </location>
</feature>
<evidence type="ECO:0000313" key="3">
    <source>
        <dbReference type="Proteomes" id="UP001500886"/>
    </source>
</evidence>
<dbReference type="EMBL" id="BAAASL010000006">
    <property type="protein sequence ID" value="GAA2713149.1"/>
    <property type="molecule type" value="Genomic_DNA"/>
</dbReference>
<feature type="compositionally biased region" description="Basic and acidic residues" evidence="1">
    <location>
        <begin position="619"/>
        <end position="629"/>
    </location>
</feature>
<dbReference type="RefSeq" id="WP_344434361.1">
    <property type="nucleotide sequence ID" value="NZ_BAAASL010000006.1"/>
</dbReference>
<feature type="region of interest" description="Disordered" evidence="1">
    <location>
        <begin position="380"/>
        <end position="783"/>
    </location>
</feature>
<organism evidence="2 3">
    <name type="scientific">Streptomyces luteosporeus</name>
    <dbReference type="NCBI Taxonomy" id="173856"/>
    <lineage>
        <taxon>Bacteria</taxon>
        <taxon>Bacillati</taxon>
        <taxon>Actinomycetota</taxon>
        <taxon>Actinomycetes</taxon>
        <taxon>Kitasatosporales</taxon>
        <taxon>Streptomycetaceae</taxon>
        <taxon>Streptomyces</taxon>
    </lineage>
</organism>
<feature type="compositionally biased region" description="Basic and acidic residues" evidence="1">
    <location>
        <begin position="564"/>
        <end position="609"/>
    </location>
</feature>
<name>A0ABN3TRN2_9ACTN</name>
<dbReference type="Proteomes" id="UP001500886">
    <property type="component" value="Unassembled WGS sequence"/>
</dbReference>
<evidence type="ECO:0000256" key="1">
    <source>
        <dbReference type="SAM" id="MobiDB-lite"/>
    </source>
</evidence>